<evidence type="ECO:0000313" key="1">
    <source>
        <dbReference type="EMBL" id="QXT39330.1"/>
    </source>
</evidence>
<gene>
    <name evidence="1" type="ORF">KYE46_15600</name>
</gene>
<dbReference type="KEGG" id="gce:KYE46_15600"/>
<dbReference type="AlphaFoldDB" id="A0A8F6TV94"/>
<name>A0A8F6TV94_9RHOB</name>
<protein>
    <submittedName>
        <fullName evidence="1">Uncharacterized protein</fullName>
    </submittedName>
</protein>
<accession>A0A8F6TV94</accession>
<dbReference type="Proteomes" id="UP000825009">
    <property type="component" value="Chromosome"/>
</dbReference>
<sequence>MEDRPGRWITNSRAAEAVQTAPAGNMPVMEAPASGPLIPVAPAPRFIISAPSASGGPLLTPSGSISIAGQRTVPGIRPVPRPTEIAAVDPAPEEAAPAQITETAPTPLPQAAETLAVAEAIAADLAAQARTIAIAAPREVPGAEGIAPDEAIARTDPAASEIPAYSPVAPAVVPALSVASWAETPPSPVRAGAAVLRIDAGPRARALPQPVAFVMSPPDQAPILPRLTPSGPVASARVAALAAPEAPAGSTHLQPYAPDRPTRLPRLRRLASPAFDPFPRSALPPPVLGEAPDTLLRAIQPPRPFAGNNSAVVFGEASVIPARLPVLPAPVTPAREAPVSDPDAAVTLPEPDRAALARMVNDATICWRLADMSVEAQWARLSVDVALDETNMPASQSIRLTGFAHAVSNAAEDAYRAAQSALVACAEATDNLPATAAATLVFDRNGVRLR</sequence>
<dbReference type="EMBL" id="CP079194">
    <property type="protein sequence ID" value="QXT39330.1"/>
    <property type="molecule type" value="Genomic_DNA"/>
</dbReference>
<dbReference type="RefSeq" id="WP_219001840.1">
    <property type="nucleotide sequence ID" value="NZ_CP079194.1"/>
</dbReference>
<proteinExistence type="predicted"/>
<keyword evidence="2" id="KW-1185">Reference proteome</keyword>
<organism evidence="1 2">
    <name type="scientific">Gymnodinialimonas ceratoperidinii</name>
    <dbReference type="NCBI Taxonomy" id="2856823"/>
    <lineage>
        <taxon>Bacteria</taxon>
        <taxon>Pseudomonadati</taxon>
        <taxon>Pseudomonadota</taxon>
        <taxon>Alphaproteobacteria</taxon>
        <taxon>Rhodobacterales</taxon>
        <taxon>Paracoccaceae</taxon>
        <taxon>Gymnodinialimonas</taxon>
    </lineage>
</organism>
<evidence type="ECO:0000313" key="2">
    <source>
        <dbReference type="Proteomes" id="UP000825009"/>
    </source>
</evidence>
<reference evidence="1 2" key="1">
    <citation type="submission" date="2021-07" db="EMBL/GenBank/DDBJ databases">
        <title>A novel Jannaschia species isolated from marine dinoflagellate Ceratoperidinium margalefii.</title>
        <authorList>
            <person name="Jiang Y."/>
            <person name="Li Z."/>
        </authorList>
    </citation>
    <scope>NUCLEOTIDE SEQUENCE [LARGE SCALE GENOMIC DNA]</scope>
    <source>
        <strain evidence="1 2">J12C1-MA-4</strain>
    </source>
</reference>